<comment type="caution">
    <text evidence="4">The sequence shown here is derived from an EMBL/GenBank/DDBJ whole genome shotgun (WGS) entry which is preliminary data.</text>
</comment>
<dbReference type="InterPro" id="IPR052016">
    <property type="entry name" value="Bact_Sigma-Reg"/>
</dbReference>
<evidence type="ECO:0000313" key="4">
    <source>
        <dbReference type="EMBL" id="TGK81648.1"/>
    </source>
</evidence>
<feature type="domain" description="PPM-type phosphatase" evidence="3">
    <location>
        <begin position="571"/>
        <end position="786"/>
    </location>
</feature>
<reference evidence="4" key="1">
    <citation type="journal article" date="2019" name="PLoS Negl. Trop. Dis.">
        <title>Revisiting the worldwide diversity of Leptospira species in the environment.</title>
        <authorList>
            <person name="Vincent A.T."/>
            <person name="Schiettekatte O."/>
            <person name="Bourhy P."/>
            <person name="Veyrier F.J."/>
            <person name="Picardeau M."/>
        </authorList>
    </citation>
    <scope>NUCLEOTIDE SEQUENCE [LARGE SCALE GENOMIC DNA]</scope>
    <source>
        <strain evidence="4">201800287</strain>
    </source>
</reference>
<dbReference type="Proteomes" id="UP000298009">
    <property type="component" value="Unassembled WGS sequence"/>
</dbReference>
<dbReference type="GO" id="GO:0016791">
    <property type="term" value="F:phosphatase activity"/>
    <property type="evidence" value="ECO:0007669"/>
    <property type="project" value="TreeGrafter"/>
</dbReference>
<dbReference type="PANTHER" id="PTHR43156">
    <property type="entry name" value="STAGE II SPORULATION PROTEIN E-RELATED"/>
    <property type="match status" value="1"/>
</dbReference>
<feature type="transmembrane region" description="Helical" evidence="2">
    <location>
        <begin position="103"/>
        <end position="126"/>
    </location>
</feature>
<dbReference type="PANTHER" id="PTHR43156:SF2">
    <property type="entry name" value="STAGE II SPORULATION PROTEIN E"/>
    <property type="match status" value="1"/>
</dbReference>
<gene>
    <name evidence="4" type="ORF">EHQ24_10100</name>
</gene>
<feature type="transmembrane region" description="Helical" evidence="2">
    <location>
        <begin position="157"/>
        <end position="175"/>
    </location>
</feature>
<dbReference type="SUPFAM" id="SSF81606">
    <property type="entry name" value="PP2C-like"/>
    <property type="match status" value="1"/>
</dbReference>
<organism evidence="4 5">
    <name type="scientific">Leptospira noumeaensis</name>
    <dbReference type="NCBI Taxonomy" id="2484964"/>
    <lineage>
        <taxon>Bacteria</taxon>
        <taxon>Pseudomonadati</taxon>
        <taxon>Spirochaetota</taxon>
        <taxon>Spirochaetia</taxon>
        <taxon>Leptospirales</taxon>
        <taxon>Leptospiraceae</taxon>
        <taxon>Leptospira</taxon>
    </lineage>
</organism>
<feature type="transmembrane region" description="Helical" evidence="2">
    <location>
        <begin position="315"/>
        <end position="339"/>
    </location>
</feature>
<dbReference type="EMBL" id="RQFK01000026">
    <property type="protein sequence ID" value="TGK81648.1"/>
    <property type="molecule type" value="Genomic_DNA"/>
</dbReference>
<dbReference type="Gene3D" id="3.60.40.10">
    <property type="entry name" value="PPM-type phosphatase domain"/>
    <property type="match status" value="1"/>
</dbReference>
<keyword evidence="2" id="KW-1133">Transmembrane helix</keyword>
<accession>A0A4R9I6D5</accession>
<feature type="transmembrane region" description="Helical" evidence="2">
    <location>
        <begin position="248"/>
        <end position="271"/>
    </location>
</feature>
<dbReference type="InterPro" id="IPR036457">
    <property type="entry name" value="PPM-type-like_dom_sf"/>
</dbReference>
<feature type="transmembrane region" description="Helical" evidence="2">
    <location>
        <begin position="348"/>
        <end position="365"/>
    </location>
</feature>
<protein>
    <submittedName>
        <fullName evidence="4">Serine/threonine protein phosphatase</fullName>
    </submittedName>
</protein>
<evidence type="ECO:0000259" key="3">
    <source>
        <dbReference type="SMART" id="SM00331"/>
    </source>
</evidence>
<dbReference type="OrthoDB" id="344775at2"/>
<name>A0A4R9I6D5_9LEPT</name>
<keyword evidence="2" id="KW-0812">Transmembrane</keyword>
<feature type="transmembrane region" description="Helical" evidence="2">
    <location>
        <begin position="215"/>
        <end position="236"/>
    </location>
</feature>
<keyword evidence="5" id="KW-1185">Reference proteome</keyword>
<feature type="transmembrane region" description="Helical" evidence="2">
    <location>
        <begin position="132"/>
        <end position="150"/>
    </location>
</feature>
<proteinExistence type="predicted"/>
<dbReference type="RefSeq" id="WP_135601518.1">
    <property type="nucleotide sequence ID" value="NZ_RQFK01000026.1"/>
</dbReference>
<keyword evidence="1" id="KW-0378">Hydrolase</keyword>
<feature type="transmembrane region" description="Helical" evidence="2">
    <location>
        <begin position="187"/>
        <end position="203"/>
    </location>
</feature>
<dbReference type="Pfam" id="PF07228">
    <property type="entry name" value="SpoIIE"/>
    <property type="match status" value="1"/>
</dbReference>
<dbReference type="AlphaFoldDB" id="A0A4R9I6D5"/>
<evidence type="ECO:0000256" key="1">
    <source>
        <dbReference type="ARBA" id="ARBA00022801"/>
    </source>
</evidence>
<feature type="transmembrane region" description="Helical" evidence="2">
    <location>
        <begin position="6"/>
        <end position="25"/>
    </location>
</feature>
<evidence type="ECO:0000313" key="5">
    <source>
        <dbReference type="Proteomes" id="UP000298009"/>
    </source>
</evidence>
<dbReference type="SMART" id="SM00331">
    <property type="entry name" value="PP2C_SIG"/>
    <property type="match status" value="1"/>
</dbReference>
<keyword evidence="2" id="KW-0472">Membrane</keyword>
<sequence length="789" mass="90806">MRELTITILSFLLFFLILLFAFIGFQNNNKRLPFYHYPSGLIVNIGEGNRAHWGNSVVQEDLEKFESITDFTNIDSYPLHIKKTDGEIYEENFKLTTLRKTDVLGVFFSDLFLAFFSLAIAVYFYYSTRDALIFGFFLNFGLVILSNVFVLTFKNSIFLFILTLYLGSFLQYHLIYRLRGKEINSKWLLPQILISFIMAMIASQEKSDMLLIDRIVLVAHAITILFGSINIFANIYEIIKSKPREEALVKRIILVLSIFLYVSLPVSTLFFDRNPWFFIHRSFIIVTYFLFILSFFYGTYRYTFVPSLVIFTPSIVTLILVLIILGTYIGSIFIFDFVLPVRYLKDRWVFNLIYLFLVTAYLIPLKLRVKEFFDYWFFEQNPKLSEGINKITALLSSPLSMRKTILTINRTVKETVNISNIIILIPGDQFASTDLRNIDFVRISPQSEIWNFFTSTDRVTVTSHLEYGIGLRETLYNFLKGLNVQLAFPAYDSSSNKKNIQAMILIGEKLDKKYFSIGELKFINEVVKISGMLLENYSLLEDEIQKRKIVRDIQTASIVDNTLRLILPSEVKGIDYGYISKPAVGISGDYLDIIPISQTKMIVLLGDVAGHGLGTGFLVSAIKGIVREQLRNGTSLEGLFREINSFFRARYKGNEFMTLLGGIFDSKENIFKYVNAGHLSLIEMRADGQIKLHSKTQRVLGILETDYHAQELKLIPGTKLFLYSDGITEAFSERDEIFGEETLIEFLHFNAQKTVKEIPPLLETKMTNFRGNREQSDDITFIGLSFTPN</sequence>
<evidence type="ECO:0000256" key="2">
    <source>
        <dbReference type="SAM" id="Phobius"/>
    </source>
</evidence>
<dbReference type="InterPro" id="IPR001932">
    <property type="entry name" value="PPM-type_phosphatase-like_dom"/>
</dbReference>
<feature type="transmembrane region" description="Helical" evidence="2">
    <location>
        <begin position="283"/>
        <end position="303"/>
    </location>
</feature>